<evidence type="ECO:0000259" key="11">
    <source>
        <dbReference type="PROSITE" id="PS50215"/>
    </source>
</evidence>
<dbReference type="InterPro" id="IPR002870">
    <property type="entry name" value="Peptidase_M12B_N"/>
</dbReference>
<dbReference type="GO" id="GO:1990913">
    <property type="term" value="C:sperm head plasma membrane"/>
    <property type="evidence" value="ECO:0007669"/>
    <property type="project" value="TreeGrafter"/>
</dbReference>
<evidence type="ECO:0000256" key="3">
    <source>
        <dbReference type="ARBA" id="ARBA00022989"/>
    </source>
</evidence>
<dbReference type="Proteomes" id="UP001166674">
    <property type="component" value="Unassembled WGS sequence"/>
</dbReference>
<keyword evidence="3 9" id="KW-1133">Transmembrane helix</keyword>
<dbReference type="SMART" id="SM00050">
    <property type="entry name" value="DISIN"/>
    <property type="match status" value="1"/>
</dbReference>
<dbReference type="InterPro" id="IPR001590">
    <property type="entry name" value="Peptidase_M12B"/>
</dbReference>
<dbReference type="GO" id="GO:0009897">
    <property type="term" value="C:external side of plasma membrane"/>
    <property type="evidence" value="ECO:0007669"/>
    <property type="project" value="TreeGrafter"/>
</dbReference>
<evidence type="ECO:0000256" key="5">
    <source>
        <dbReference type="ARBA" id="ARBA00023157"/>
    </source>
</evidence>
<feature type="disulfide bond" evidence="6">
    <location>
        <begin position="464"/>
        <end position="484"/>
    </location>
</feature>
<dbReference type="PANTHER" id="PTHR11905:SF239">
    <property type="entry name" value="A DISINTEGRIN AND METALLOPEPTIDASE DOMAIN 26B-RELATED"/>
    <property type="match status" value="1"/>
</dbReference>
<evidence type="ECO:0000256" key="9">
    <source>
        <dbReference type="SAM" id="Phobius"/>
    </source>
</evidence>
<dbReference type="Pfam" id="PF01562">
    <property type="entry name" value="Pep_M12B_propep"/>
    <property type="match status" value="1"/>
</dbReference>
<dbReference type="PANTHER" id="PTHR11905">
    <property type="entry name" value="ADAM A DISINTEGRIN AND METALLOPROTEASE DOMAIN"/>
    <property type="match status" value="1"/>
</dbReference>
<feature type="compositionally biased region" description="Polar residues" evidence="8">
    <location>
        <begin position="789"/>
        <end position="812"/>
    </location>
</feature>
<sequence length="812" mass="91152">MAVGEALVHVRITVLQLCLGSLLFLSGWAQIGHSQHHGPPEVVTPLRITGTKRGMRPPDWLFYSLHFGGQRHIIHMKAKKLLVSKPFSVFTYTNQGALLEDHPFVQSDCYYHGYVEGDPESLVVLSTCLGGFQGMLEIHDTLYEIKPKRLSARFEHLVYKLHREKTQFPPMRCGLTEEEIGRQLKLQRRENSILRQSSYEGWWTHTRFLETVLVVDYERFLYKESNVSLVIEEVFFIVNLIHSFLSTLDIDLSLLGIEVWNEKNLVSVTNDISRLLDDFCSWKRASLESRIKHDLVHFLAKQDFDIHLGLAYVGSVCDPGSNCGVDCVLGDDLYSFSFIITHEMGHNLGMWHDEPECTCGHEFCIMYPEKSESIRFSNCSYASMWENFPFMYCMHNAPKQENIFRGTGCGNGVVEEGEECDCGSPILCTYHPCCSENCALKFGAECASGLCCEECLIQPPGTVCREKDSECDLPEWCNGTSPECPEDVYVQDGVPCMGGGYCHEKRCNARDEQCRQIFGKESRSAGESCYTKMNSRGDRFGNCGLSGDHYIMCNESDFLCGRVQCDNVREIPSLRGHTTVHWIDFNGVTCWGTDYHFGMTTPDIGDVKDGTECGSGQVCIHRKCVSMSFWASDCSPKTCDMKGICNNKHHCHCDPNWEPPNCMKEGYGGSVDSGPPPGKTVQEWRVRQKGPFYLFPFLVLFMSLLLLLVKMNKTPPKKKDKNVQPSPEKKQAGVQTLPVKEELGSQTSPVKEELGAQTSPEKKALGAQTSPEMEVLGAQTSPEKEALGDQTSPEIEQLGAETSPSPETKLNV</sequence>
<keyword evidence="7" id="KW-0479">Metal-binding</keyword>
<dbReference type="Pfam" id="PF00200">
    <property type="entry name" value="Disintegrin"/>
    <property type="match status" value="1"/>
</dbReference>
<dbReference type="GO" id="GO:0004222">
    <property type="term" value="F:metalloendopeptidase activity"/>
    <property type="evidence" value="ECO:0007669"/>
    <property type="project" value="InterPro"/>
</dbReference>
<feature type="disulfide bond" evidence="7">
    <location>
        <begin position="359"/>
        <end position="364"/>
    </location>
</feature>
<dbReference type="InterPro" id="IPR034027">
    <property type="entry name" value="Reprolysin_adamalysin"/>
</dbReference>
<dbReference type="InterPro" id="IPR036436">
    <property type="entry name" value="Disintegrin_dom_sf"/>
</dbReference>
<dbReference type="SMART" id="SM00608">
    <property type="entry name" value="ACR"/>
    <property type="match status" value="1"/>
</dbReference>
<gene>
    <name evidence="12" type="ORF">SUZIE_210570</name>
</gene>
<keyword evidence="7" id="KW-0862">Zinc</keyword>
<keyword evidence="2 9" id="KW-0812">Transmembrane</keyword>
<dbReference type="SUPFAM" id="SSF57552">
    <property type="entry name" value="Blood coagulation inhibitor (disintegrin)"/>
    <property type="match status" value="1"/>
</dbReference>
<feature type="transmembrane region" description="Helical" evidence="9">
    <location>
        <begin position="692"/>
        <end position="709"/>
    </location>
</feature>
<feature type="region of interest" description="Disordered" evidence="8">
    <location>
        <begin position="715"/>
        <end position="812"/>
    </location>
</feature>
<evidence type="ECO:0000313" key="12">
    <source>
        <dbReference type="EMBL" id="MBZ3890960.1"/>
    </source>
</evidence>
<proteinExistence type="predicted"/>
<protein>
    <submittedName>
        <fullName evidence="12">Disintegrin and metalloproteinase domain-containing protein 25</fullName>
    </submittedName>
</protein>
<dbReference type="PROSITE" id="PS00427">
    <property type="entry name" value="DISINTEGRIN_1"/>
    <property type="match status" value="1"/>
</dbReference>
<evidence type="ECO:0000256" key="2">
    <source>
        <dbReference type="ARBA" id="ARBA00022692"/>
    </source>
</evidence>
<evidence type="ECO:0000256" key="7">
    <source>
        <dbReference type="PROSITE-ProRule" id="PRU00276"/>
    </source>
</evidence>
<evidence type="ECO:0000259" key="10">
    <source>
        <dbReference type="PROSITE" id="PS50214"/>
    </source>
</evidence>
<dbReference type="GO" id="GO:0006508">
    <property type="term" value="P:proteolysis"/>
    <property type="evidence" value="ECO:0007669"/>
    <property type="project" value="InterPro"/>
</dbReference>
<dbReference type="GO" id="GO:0046872">
    <property type="term" value="F:metal ion binding"/>
    <property type="evidence" value="ECO:0007669"/>
    <property type="project" value="UniProtKB-KW"/>
</dbReference>
<feature type="domain" description="Peptidase M12B" evidence="11">
    <location>
        <begin position="207"/>
        <end position="381"/>
    </location>
</feature>
<feature type="binding site" evidence="7">
    <location>
        <position position="352"/>
    </location>
    <ligand>
        <name>Zn(2+)</name>
        <dbReference type="ChEBI" id="CHEBI:29105"/>
        <note>catalytic</note>
    </ligand>
</feature>
<keyword evidence="5 7" id="KW-1015">Disulfide bond</keyword>
<dbReference type="InterPro" id="IPR001762">
    <property type="entry name" value="Disintegrin_dom"/>
</dbReference>
<feature type="domain" description="Disintegrin" evidence="10">
    <location>
        <begin position="406"/>
        <end position="492"/>
    </location>
</feature>
<comment type="subcellular location">
    <subcellularLocation>
        <location evidence="1">Membrane</location>
        <topology evidence="1">Single-pass membrane protein</topology>
    </subcellularLocation>
</comment>
<comment type="caution">
    <text evidence="7">Lacks conserved residue(s) required for the propagation of feature annotation.</text>
</comment>
<accession>A0AA41NIC3</accession>
<dbReference type="Gene3D" id="3.40.390.10">
    <property type="entry name" value="Collagenase (Catalytic Domain)"/>
    <property type="match status" value="1"/>
</dbReference>
<feature type="compositionally biased region" description="Basic and acidic residues" evidence="8">
    <location>
        <begin position="750"/>
        <end position="764"/>
    </location>
</feature>
<dbReference type="Gene3D" id="4.10.70.10">
    <property type="entry name" value="Disintegrin domain"/>
    <property type="match status" value="1"/>
</dbReference>
<dbReference type="GO" id="GO:0008584">
    <property type="term" value="P:male gonad development"/>
    <property type="evidence" value="ECO:0007669"/>
    <property type="project" value="TreeGrafter"/>
</dbReference>
<dbReference type="AlphaFoldDB" id="A0AA41NIC3"/>
<dbReference type="PROSITE" id="PS50215">
    <property type="entry name" value="ADAM_MEPRO"/>
    <property type="match status" value="1"/>
</dbReference>
<evidence type="ECO:0000256" key="8">
    <source>
        <dbReference type="SAM" id="MobiDB-lite"/>
    </source>
</evidence>
<dbReference type="PROSITE" id="PS50214">
    <property type="entry name" value="DISINTEGRIN_2"/>
    <property type="match status" value="1"/>
</dbReference>
<evidence type="ECO:0000313" key="13">
    <source>
        <dbReference type="Proteomes" id="UP001166674"/>
    </source>
</evidence>
<comment type="caution">
    <text evidence="12">The sequence shown here is derived from an EMBL/GenBank/DDBJ whole genome shotgun (WGS) entry which is preliminary data.</text>
</comment>
<keyword evidence="13" id="KW-1185">Reference proteome</keyword>
<feature type="active site" evidence="7">
    <location>
        <position position="343"/>
    </location>
</feature>
<dbReference type="InterPro" id="IPR024079">
    <property type="entry name" value="MetalloPept_cat_dom_sf"/>
</dbReference>
<dbReference type="FunFam" id="3.40.390.10:FF:000002">
    <property type="entry name" value="Disintegrin and metalloproteinase domain-containing protein 22"/>
    <property type="match status" value="1"/>
</dbReference>
<reference evidence="12" key="1">
    <citation type="submission" date="2020-03" db="EMBL/GenBank/DDBJ databases">
        <title>Studies in the Genomics of Life Span.</title>
        <authorList>
            <person name="Glass D."/>
        </authorList>
    </citation>
    <scope>NUCLEOTIDE SEQUENCE</scope>
    <source>
        <strain evidence="12">SUZIE</strain>
        <tissue evidence="12">Muscle</tissue>
    </source>
</reference>
<dbReference type="InterPro" id="IPR018358">
    <property type="entry name" value="Disintegrin_CS"/>
</dbReference>
<dbReference type="CDD" id="cd04269">
    <property type="entry name" value="ZnMc_adamalysin_II_like"/>
    <property type="match status" value="1"/>
</dbReference>
<dbReference type="SUPFAM" id="SSF55486">
    <property type="entry name" value="Metalloproteases ('zincins'), catalytic domain"/>
    <property type="match status" value="1"/>
</dbReference>
<dbReference type="Pfam" id="PF08516">
    <property type="entry name" value="ADAM_CR"/>
    <property type="match status" value="1"/>
</dbReference>
<name>A0AA41NIC3_SCICA</name>
<organism evidence="12 13">
    <name type="scientific">Sciurus carolinensis</name>
    <name type="common">Eastern gray squirrel</name>
    <dbReference type="NCBI Taxonomy" id="30640"/>
    <lineage>
        <taxon>Eukaryota</taxon>
        <taxon>Metazoa</taxon>
        <taxon>Chordata</taxon>
        <taxon>Craniata</taxon>
        <taxon>Vertebrata</taxon>
        <taxon>Euteleostomi</taxon>
        <taxon>Mammalia</taxon>
        <taxon>Eutheria</taxon>
        <taxon>Euarchontoglires</taxon>
        <taxon>Glires</taxon>
        <taxon>Rodentia</taxon>
        <taxon>Sciuromorpha</taxon>
        <taxon>Sciuridae</taxon>
        <taxon>Sciurinae</taxon>
        <taxon>Sciurini</taxon>
        <taxon>Sciurus</taxon>
    </lineage>
</organism>
<feature type="binding site" evidence="7">
    <location>
        <position position="346"/>
    </location>
    <ligand>
        <name>Zn(2+)</name>
        <dbReference type="ChEBI" id="CHEBI:29105"/>
        <note>catalytic</note>
    </ligand>
</feature>
<dbReference type="EMBL" id="JAATJV010444300">
    <property type="protein sequence ID" value="MBZ3890960.1"/>
    <property type="molecule type" value="Genomic_DNA"/>
</dbReference>
<evidence type="ECO:0000256" key="6">
    <source>
        <dbReference type="PROSITE-ProRule" id="PRU00068"/>
    </source>
</evidence>
<evidence type="ECO:0000256" key="1">
    <source>
        <dbReference type="ARBA" id="ARBA00004167"/>
    </source>
</evidence>
<keyword evidence="4 9" id="KW-0472">Membrane</keyword>
<dbReference type="PRINTS" id="PR00289">
    <property type="entry name" value="DISINTEGRIN"/>
</dbReference>
<dbReference type="InterPro" id="IPR006586">
    <property type="entry name" value="ADAM_Cys-rich"/>
</dbReference>
<evidence type="ECO:0000256" key="4">
    <source>
        <dbReference type="ARBA" id="ARBA00023136"/>
    </source>
</evidence>
<dbReference type="FunFam" id="4.10.70.10:FF:000001">
    <property type="entry name" value="Disintegrin and metalloproteinase domain-containing protein 22"/>
    <property type="match status" value="1"/>
</dbReference>
<feature type="binding site" evidence="7">
    <location>
        <position position="342"/>
    </location>
    <ligand>
        <name>Zn(2+)</name>
        <dbReference type="ChEBI" id="CHEBI:29105"/>
        <note>catalytic</note>
    </ligand>
</feature>
<dbReference type="Pfam" id="PF01421">
    <property type="entry name" value="Reprolysin"/>
    <property type="match status" value="1"/>
</dbReference>